<dbReference type="Proteomes" id="UP000199114">
    <property type="component" value="Unassembled WGS sequence"/>
</dbReference>
<organism evidence="2 3">
    <name type="scientific">Natrinema salaciae</name>
    <dbReference type="NCBI Taxonomy" id="1186196"/>
    <lineage>
        <taxon>Archaea</taxon>
        <taxon>Methanobacteriati</taxon>
        <taxon>Methanobacteriota</taxon>
        <taxon>Stenosarchaea group</taxon>
        <taxon>Halobacteria</taxon>
        <taxon>Halobacteriales</taxon>
        <taxon>Natrialbaceae</taxon>
        <taxon>Natrinema</taxon>
    </lineage>
</organism>
<sequence>MNSNTKFRSLDAGTDPFSDAQERTLSETVRPIADAYDELIGDRDRSTWRWLDAVEPEFRLSCVDDEYGRRVRDAKILATMFITVVDDVAERHGDRATLEELLLVPFDSQPADPTRAGVDATYVRFQQELWDALLTCYAASPRADEFANLFRFDVRQALQSVDYSALLAQYPGLASERELRTYDVYNMMLFPFADIDLANAPAFDRRALATVRDVVAHSQRMARIGNWIATWERELAEGDYSSGVVIRALETGVVSHDALRAIRSDPSDEAVDPVVERIREADIEAEFVDQWRREYDAATAYCDRIDAVDVRDYLEGFEPIFRSQLARRPSR</sequence>
<proteinExistence type="predicted"/>
<accession>A0A1H9APS0</accession>
<dbReference type="EMBL" id="FOFD01000001">
    <property type="protein sequence ID" value="SEP78467.1"/>
    <property type="molecule type" value="Genomic_DNA"/>
</dbReference>
<name>A0A1H9APS0_9EURY</name>
<evidence type="ECO:0000313" key="3">
    <source>
        <dbReference type="Proteomes" id="UP000199114"/>
    </source>
</evidence>
<gene>
    <name evidence="2" type="ORF">SAMN04489841_0507</name>
</gene>
<keyword evidence="3" id="KW-1185">Reference proteome</keyword>
<evidence type="ECO:0000256" key="1">
    <source>
        <dbReference type="SAM" id="MobiDB-lite"/>
    </source>
</evidence>
<dbReference type="Pfam" id="PF19086">
    <property type="entry name" value="Terpene_syn_C_2"/>
    <property type="match status" value="1"/>
</dbReference>
<reference evidence="3" key="1">
    <citation type="submission" date="2016-10" db="EMBL/GenBank/DDBJ databases">
        <authorList>
            <person name="Varghese N."/>
            <person name="Submissions S."/>
        </authorList>
    </citation>
    <scope>NUCLEOTIDE SEQUENCE [LARGE SCALE GENOMIC DNA]</scope>
    <source>
        <strain evidence="3">DSM 25055</strain>
    </source>
</reference>
<evidence type="ECO:0000313" key="2">
    <source>
        <dbReference type="EMBL" id="SEP78467.1"/>
    </source>
</evidence>
<dbReference type="InterPro" id="IPR008949">
    <property type="entry name" value="Isoprenoid_synthase_dom_sf"/>
</dbReference>
<dbReference type="AlphaFoldDB" id="A0A1H9APS0"/>
<dbReference type="RefSeq" id="WP_090612840.1">
    <property type="nucleotide sequence ID" value="NZ_FOFD01000001.1"/>
</dbReference>
<dbReference type="Gene3D" id="1.10.600.10">
    <property type="entry name" value="Farnesyl Diphosphate Synthase"/>
    <property type="match status" value="1"/>
</dbReference>
<dbReference type="SUPFAM" id="SSF48576">
    <property type="entry name" value="Terpenoid synthases"/>
    <property type="match status" value="1"/>
</dbReference>
<feature type="region of interest" description="Disordered" evidence="1">
    <location>
        <begin position="1"/>
        <end position="23"/>
    </location>
</feature>
<dbReference type="OrthoDB" id="255611at2157"/>
<protein>
    <submittedName>
        <fullName evidence="2">Uncharacterized protein</fullName>
    </submittedName>
</protein>